<feature type="non-terminal residue" evidence="2">
    <location>
        <position position="185"/>
    </location>
</feature>
<evidence type="ECO:0000313" key="3">
    <source>
        <dbReference type="Proteomes" id="UP000262969"/>
    </source>
</evidence>
<protein>
    <submittedName>
        <fullName evidence="2">Flavodoxin</fullName>
    </submittedName>
</protein>
<reference evidence="2 3" key="1">
    <citation type="journal article" date="2018" name="Nat. Biotechnol.">
        <title>A standardized bacterial taxonomy based on genome phylogeny substantially revises the tree of life.</title>
        <authorList>
            <person name="Parks D.H."/>
            <person name="Chuvochina M."/>
            <person name="Waite D.W."/>
            <person name="Rinke C."/>
            <person name="Skarshewski A."/>
            <person name="Chaumeil P.A."/>
            <person name="Hugenholtz P."/>
        </authorList>
    </citation>
    <scope>NUCLEOTIDE SEQUENCE [LARGE SCALE GENOMIC DNA]</scope>
    <source>
        <strain evidence="2">UBA11728</strain>
    </source>
</reference>
<feature type="domain" description="Flavodoxin" evidence="1">
    <location>
        <begin position="1"/>
        <end position="122"/>
    </location>
</feature>
<dbReference type="EMBL" id="DPVV01000056">
    <property type="protein sequence ID" value="HCL01082.1"/>
    <property type="molecule type" value="Genomic_DNA"/>
</dbReference>
<sequence>MILYFTGTGNSSYVANAIAKETGDQVLSLNEMIKKGLKEKITSVLPLVVVVPTYAWRIPRVVSDFIKQIDFSGNRKIYFVLTCGDSIGAAEKYTKKLCDEKELQFMGCAEVVMPENYIAMYTAPEKEEAHDIIRKSEAIISDISNKIKEEVSFTSPRIKFSGNILSGIVNNLFYKFFVKAEGFYA</sequence>
<name>A0A3D2X1U0_9FIRM</name>
<dbReference type="Gene3D" id="3.40.50.360">
    <property type="match status" value="1"/>
</dbReference>
<dbReference type="Pfam" id="PF12724">
    <property type="entry name" value="Flavodoxin_5"/>
    <property type="match status" value="1"/>
</dbReference>
<evidence type="ECO:0000259" key="1">
    <source>
        <dbReference type="Pfam" id="PF12724"/>
    </source>
</evidence>
<comment type="caution">
    <text evidence="2">The sequence shown here is derived from an EMBL/GenBank/DDBJ whole genome shotgun (WGS) entry which is preliminary data.</text>
</comment>
<proteinExistence type="predicted"/>
<dbReference type="AlphaFoldDB" id="A0A3D2X1U0"/>
<gene>
    <name evidence="2" type="ORF">DHW61_01435</name>
</gene>
<dbReference type="InterPro" id="IPR026816">
    <property type="entry name" value="Flavodoxin_dom"/>
</dbReference>
<dbReference type="InterPro" id="IPR047964">
    <property type="entry name" value="EFR1-like"/>
</dbReference>
<dbReference type="Proteomes" id="UP000262969">
    <property type="component" value="Unassembled WGS sequence"/>
</dbReference>
<accession>A0A3D2X1U0</accession>
<organism evidence="2 3">
    <name type="scientific">Lachnoclostridium phytofermentans</name>
    <dbReference type="NCBI Taxonomy" id="66219"/>
    <lineage>
        <taxon>Bacteria</taxon>
        <taxon>Bacillati</taxon>
        <taxon>Bacillota</taxon>
        <taxon>Clostridia</taxon>
        <taxon>Lachnospirales</taxon>
        <taxon>Lachnospiraceae</taxon>
    </lineage>
</organism>
<evidence type="ECO:0000313" key="2">
    <source>
        <dbReference type="EMBL" id="HCL01082.1"/>
    </source>
</evidence>
<dbReference type="InterPro" id="IPR029039">
    <property type="entry name" value="Flavoprotein-like_sf"/>
</dbReference>
<dbReference type="NCBIfam" id="NF038196">
    <property type="entry name" value="ferrodoxin_EFR1"/>
    <property type="match status" value="1"/>
</dbReference>
<dbReference type="SUPFAM" id="SSF52218">
    <property type="entry name" value="Flavoproteins"/>
    <property type="match status" value="1"/>
</dbReference>